<evidence type="ECO:0000313" key="5">
    <source>
        <dbReference type="Proteomes" id="UP001156441"/>
    </source>
</evidence>
<dbReference type="InterPro" id="IPR009003">
    <property type="entry name" value="Peptidase_S1_PA"/>
</dbReference>
<reference evidence="4 5" key="1">
    <citation type="submission" date="2021-02" db="EMBL/GenBank/DDBJ databases">
        <title>Actinophytocola xerophila sp. nov., isolated from soil of cotton cropping field.</title>
        <authorList>
            <person name="Huang R."/>
            <person name="Chen X."/>
            <person name="Ge X."/>
            <person name="Liu W."/>
        </authorList>
    </citation>
    <scope>NUCLEOTIDE SEQUENCE [LARGE SCALE GENOMIC DNA]</scope>
    <source>
        <strain evidence="4 5">S1-96</strain>
    </source>
</reference>
<protein>
    <submittedName>
        <fullName evidence="4">Trypsin-like peptidase domain-containing protein</fullName>
    </submittedName>
</protein>
<keyword evidence="2" id="KW-0378">Hydrolase</keyword>
<dbReference type="Gene3D" id="2.40.10.120">
    <property type="match status" value="1"/>
</dbReference>
<feature type="compositionally biased region" description="Pro residues" evidence="3">
    <location>
        <begin position="7"/>
        <end position="25"/>
    </location>
</feature>
<dbReference type="PANTHER" id="PTHR43343:SF3">
    <property type="entry name" value="PROTEASE DO-LIKE 8, CHLOROPLASTIC"/>
    <property type="match status" value="1"/>
</dbReference>
<evidence type="ECO:0000256" key="1">
    <source>
        <dbReference type="ARBA" id="ARBA00022670"/>
    </source>
</evidence>
<evidence type="ECO:0000313" key="4">
    <source>
        <dbReference type="EMBL" id="MCT2583903.1"/>
    </source>
</evidence>
<keyword evidence="1" id="KW-0645">Protease</keyword>
<comment type="caution">
    <text evidence="4">The sequence shown here is derived from an EMBL/GenBank/DDBJ whole genome shotgun (WGS) entry which is preliminary data.</text>
</comment>
<gene>
    <name evidence="4" type="ORF">JT362_12310</name>
</gene>
<feature type="compositionally biased region" description="Low complexity" evidence="3">
    <location>
        <begin position="40"/>
        <end position="50"/>
    </location>
</feature>
<keyword evidence="5" id="KW-1185">Reference proteome</keyword>
<dbReference type="InterPro" id="IPR001940">
    <property type="entry name" value="Peptidase_S1C"/>
</dbReference>
<dbReference type="Pfam" id="PF13365">
    <property type="entry name" value="Trypsin_2"/>
    <property type="match status" value="1"/>
</dbReference>
<name>A0ABT2J7S5_9PSEU</name>
<dbReference type="Proteomes" id="UP001156441">
    <property type="component" value="Unassembled WGS sequence"/>
</dbReference>
<sequence>MNENHLPPVPPQSPASTPPPVPPGNPGQSQPSPWRPPAQPQHVPAQAPGPTGSRASESGQSPQSPWHPPAQPHPSPEVRAPEPGQPVQSPQPPQSHSPRVPLHQQPPQPPVALRAPKSAGRFRRSTVALVAAVTLAAGGIGGSVGALVGGDDSSSTAAPAANASASAPTDISSVVAKVRDSVVRIDTASSSAQGFGSGVIVDGDGRVLTNNHVVAGAEQIRVTLADGRTAAATVLDADPDADLAVLRLEGVDDLTPAPLGDSDDVHVGDQVIAIGSPGGLDGTVTTGIVSALDREVTVPSEQRTSPWQGQDAGTNTYRAIQTDASINQGNSGGPLFNSAGEVIGINSAIYSPLSGPDGSAGSVGIGFAIPSNDAQQLLDQL</sequence>
<feature type="region of interest" description="Disordered" evidence="3">
    <location>
        <begin position="1"/>
        <end position="119"/>
    </location>
</feature>
<dbReference type="PANTHER" id="PTHR43343">
    <property type="entry name" value="PEPTIDASE S12"/>
    <property type="match status" value="1"/>
</dbReference>
<evidence type="ECO:0000256" key="2">
    <source>
        <dbReference type="ARBA" id="ARBA00022801"/>
    </source>
</evidence>
<dbReference type="InterPro" id="IPR051201">
    <property type="entry name" value="Chloro_Bact_Ser_Proteases"/>
</dbReference>
<accession>A0ABT2J7S5</accession>
<feature type="compositionally biased region" description="Pro residues" evidence="3">
    <location>
        <begin position="65"/>
        <end position="75"/>
    </location>
</feature>
<dbReference type="EMBL" id="JAFFZE010000010">
    <property type="protein sequence ID" value="MCT2583903.1"/>
    <property type="molecule type" value="Genomic_DNA"/>
</dbReference>
<dbReference type="PRINTS" id="PR00834">
    <property type="entry name" value="PROTEASES2C"/>
</dbReference>
<evidence type="ECO:0000256" key="3">
    <source>
        <dbReference type="SAM" id="MobiDB-lite"/>
    </source>
</evidence>
<dbReference type="SUPFAM" id="SSF50494">
    <property type="entry name" value="Trypsin-like serine proteases"/>
    <property type="match status" value="1"/>
</dbReference>
<organism evidence="4 5">
    <name type="scientific">Actinophytocola gossypii</name>
    <dbReference type="NCBI Taxonomy" id="2812003"/>
    <lineage>
        <taxon>Bacteria</taxon>
        <taxon>Bacillati</taxon>
        <taxon>Actinomycetota</taxon>
        <taxon>Actinomycetes</taxon>
        <taxon>Pseudonocardiales</taxon>
        <taxon>Pseudonocardiaceae</taxon>
    </lineage>
</organism>
<proteinExistence type="predicted"/>